<dbReference type="Proteomes" id="UP000024533">
    <property type="component" value="Unassembled WGS sequence"/>
</dbReference>
<dbReference type="EMBL" id="AOKY01000263">
    <property type="protein sequence ID" value="KDB24349.1"/>
    <property type="molecule type" value="Genomic_DNA"/>
</dbReference>
<dbReference type="GO" id="GO:0018114">
    <property type="term" value="F:threonine racemase activity"/>
    <property type="evidence" value="ECO:0007669"/>
    <property type="project" value="TreeGrafter"/>
</dbReference>
<dbReference type="GO" id="GO:0005524">
    <property type="term" value="F:ATP binding"/>
    <property type="evidence" value="ECO:0007669"/>
    <property type="project" value="TreeGrafter"/>
</dbReference>
<dbReference type="GO" id="GO:0030378">
    <property type="term" value="F:serine racemase activity"/>
    <property type="evidence" value="ECO:0007669"/>
    <property type="project" value="TreeGrafter"/>
</dbReference>
<dbReference type="OrthoDB" id="271064at2759"/>
<evidence type="ECO:0000256" key="6">
    <source>
        <dbReference type="ARBA" id="ARBA00022842"/>
    </source>
</evidence>
<evidence type="ECO:0000256" key="1">
    <source>
        <dbReference type="ARBA" id="ARBA00001913"/>
    </source>
</evidence>
<keyword evidence="10" id="KW-1185">Reference proteome</keyword>
<evidence type="ECO:0000256" key="7">
    <source>
        <dbReference type="ARBA" id="ARBA00022898"/>
    </source>
</evidence>
<dbReference type="AlphaFoldDB" id="A0A059J972"/>
<sequence length="385" mass="41500">MATKLTALNLAAVKEAYTLIKPKIWKTPVYKSAILSHTISSAIFRKDNIGATGVPKINVFFKCENLQKTGSFKFRGASHFLARQNDRALRNGLVTYSTGRYYPHALFSQLVWYGLNLANGYMQGNHGIALAQAAAYESEERGFPIPLTVIMSKSADRGRISMIEKLGATVSACYSTMEACAVQAEELQRKAGLTLVPTSGHCHVVLGQGTVMLEFQQQVAGLGEKPLDAVIVPIAGGALLAGTALVCQEASSRIDVFGAEPLEGGPSLLQGRQRGRRIDTLCPEKSTIADGLRCLVAKSNWDILRSKTHVRDVFPVADGEILTAMRLILEGTKQLVEPSAAVPLAALLFNKRLHSNLALRNGPLNVGIILSGGNTSVERLLSLFT</sequence>
<evidence type="ECO:0000256" key="3">
    <source>
        <dbReference type="ARBA" id="ARBA00001936"/>
    </source>
</evidence>
<dbReference type="PROSITE" id="PS00165">
    <property type="entry name" value="DEHYDRATASE_SER_THR"/>
    <property type="match status" value="1"/>
</dbReference>
<dbReference type="GO" id="GO:0003941">
    <property type="term" value="F:L-serine ammonia-lyase activity"/>
    <property type="evidence" value="ECO:0007669"/>
    <property type="project" value="TreeGrafter"/>
</dbReference>
<evidence type="ECO:0000313" key="9">
    <source>
        <dbReference type="EMBL" id="KDB24349.1"/>
    </source>
</evidence>
<evidence type="ECO:0000259" key="8">
    <source>
        <dbReference type="Pfam" id="PF00291"/>
    </source>
</evidence>
<evidence type="ECO:0000256" key="5">
    <source>
        <dbReference type="ARBA" id="ARBA00010869"/>
    </source>
</evidence>
<evidence type="ECO:0000313" key="10">
    <source>
        <dbReference type="Proteomes" id="UP000024533"/>
    </source>
</evidence>
<dbReference type="OMA" id="DTHNLAE"/>
<dbReference type="InterPro" id="IPR000634">
    <property type="entry name" value="Ser/Thr_deHydtase_PyrdxlP-BS"/>
</dbReference>
<keyword evidence="7" id="KW-0663">Pyridoxal phosphate</keyword>
<comment type="caution">
    <text evidence="9">The sequence shown here is derived from an EMBL/GenBank/DDBJ whole genome shotgun (WGS) entry which is preliminary data.</text>
</comment>
<reference evidence="9 10" key="1">
    <citation type="submission" date="2014-02" db="EMBL/GenBank/DDBJ databases">
        <title>The Genome Sequence of Trichophyton interdigitale MR816.</title>
        <authorList>
            <consortium name="The Broad Institute Genomics Platform"/>
            <person name="Cuomo C.A."/>
            <person name="White T.C."/>
            <person name="Graser Y."/>
            <person name="Martinez-Rossi N."/>
            <person name="Heitman J."/>
            <person name="Young S.K."/>
            <person name="Zeng Q."/>
            <person name="Gargeya S."/>
            <person name="Abouelleil A."/>
            <person name="Alvarado L."/>
            <person name="Chapman S.B."/>
            <person name="Gainer-Dewar J."/>
            <person name="Goldberg J."/>
            <person name="Griggs A."/>
            <person name="Gujja S."/>
            <person name="Hansen M."/>
            <person name="Howarth C."/>
            <person name="Imamovic A."/>
            <person name="Larimer J."/>
            <person name="Martinez D."/>
            <person name="Murphy C."/>
            <person name="Pearson M.D."/>
            <person name="Persinoti G."/>
            <person name="Poon T."/>
            <person name="Priest M."/>
            <person name="Roberts A.D."/>
            <person name="Saif S."/>
            <person name="Shea T.D."/>
            <person name="Sykes S.N."/>
            <person name="Wortman J."/>
            <person name="Nusbaum C."/>
            <person name="Birren B."/>
        </authorList>
    </citation>
    <scope>NUCLEOTIDE SEQUENCE [LARGE SCALE GENOMIC DNA]</scope>
    <source>
        <strain evidence="9 10">MR816</strain>
    </source>
</reference>
<dbReference type="GO" id="GO:0000287">
    <property type="term" value="F:magnesium ion binding"/>
    <property type="evidence" value="ECO:0007669"/>
    <property type="project" value="TreeGrafter"/>
</dbReference>
<dbReference type="Gene3D" id="3.40.50.1100">
    <property type="match status" value="2"/>
</dbReference>
<dbReference type="SUPFAM" id="SSF53686">
    <property type="entry name" value="Tryptophan synthase beta subunit-like PLP-dependent enzymes"/>
    <property type="match status" value="1"/>
</dbReference>
<dbReference type="STRING" id="1215338.A0A059J972"/>
<dbReference type="InterPro" id="IPR001926">
    <property type="entry name" value="TrpB-like_PALP"/>
</dbReference>
<keyword evidence="6" id="KW-0460">Magnesium</keyword>
<protein>
    <recommendedName>
        <fullName evidence="8">Tryptophan synthase beta chain-like PALP domain-containing protein</fullName>
    </recommendedName>
</protein>
<dbReference type="Pfam" id="PF00291">
    <property type="entry name" value="PALP"/>
    <property type="match status" value="1"/>
</dbReference>
<dbReference type="GO" id="GO:0030170">
    <property type="term" value="F:pyridoxal phosphate binding"/>
    <property type="evidence" value="ECO:0007669"/>
    <property type="project" value="InterPro"/>
</dbReference>
<dbReference type="GO" id="GO:0008721">
    <property type="term" value="F:D-serine ammonia-lyase activity"/>
    <property type="evidence" value="ECO:0007669"/>
    <property type="project" value="TreeGrafter"/>
</dbReference>
<evidence type="ECO:0000256" key="2">
    <source>
        <dbReference type="ARBA" id="ARBA00001933"/>
    </source>
</evidence>
<comment type="cofactor">
    <cofactor evidence="1">
        <name>Ca(2+)</name>
        <dbReference type="ChEBI" id="CHEBI:29108"/>
    </cofactor>
</comment>
<gene>
    <name evidence="9" type="ORF">H109_03795</name>
</gene>
<feature type="domain" description="Tryptophan synthase beta chain-like PALP" evidence="8">
    <location>
        <begin position="123"/>
        <end position="359"/>
    </location>
</feature>
<comment type="cofactor">
    <cofactor evidence="2">
        <name>pyridoxal 5'-phosphate</name>
        <dbReference type="ChEBI" id="CHEBI:597326"/>
    </cofactor>
</comment>
<name>A0A059J972_TRIIM</name>
<comment type="cofactor">
    <cofactor evidence="4">
        <name>Mg(2+)</name>
        <dbReference type="ChEBI" id="CHEBI:18420"/>
    </cofactor>
</comment>
<accession>A0A059J972</accession>
<comment type="similarity">
    <text evidence="5">Belongs to the serine/threonine dehydratase family.</text>
</comment>
<dbReference type="HOGENOM" id="CLU_021152_4_2_1"/>
<dbReference type="PANTHER" id="PTHR43050:SF1">
    <property type="entry name" value="SERINE RACEMASE"/>
    <property type="match status" value="1"/>
</dbReference>
<proteinExistence type="inferred from homology"/>
<organism evidence="9 10">
    <name type="scientific">Trichophyton interdigitale (strain MR816)</name>
    <dbReference type="NCBI Taxonomy" id="1215338"/>
    <lineage>
        <taxon>Eukaryota</taxon>
        <taxon>Fungi</taxon>
        <taxon>Dikarya</taxon>
        <taxon>Ascomycota</taxon>
        <taxon>Pezizomycotina</taxon>
        <taxon>Eurotiomycetes</taxon>
        <taxon>Eurotiomycetidae</taxon>
        <taxon>Onygenales</taxon>
        <taxon>Arthrodermataceae</taxon>
        <taxon>Trichophyton</taxon>
    </lineage>
</organism>
<dbReference type="PANTHER" id="PTHR43050">
    <property type="entry name" value="SERINE / THREONINE RACEMASE FAMILY MEMBER"/>
    <property type="match status" value="1"/>
</dbReference>
<dbReference type="GO" id="GO:0006520">
    <property type="term" value="P:amino acid metabolic process"/>
    <property type="evidence" value="ECO:0007669"/>
    <property type="project" value="InterPro"/>
</dbReference>
<comment type="cofactor">
    <cofactor evidence="3">
        <name>Mn(2+)</name>
        <dbReference type="ChEBI" id="CHEBI:29035"/>
    </cofactor>
</comment>
<evidence type="ECO:0000256" key="4">
    <source>
        <dbReference type="ARBA" id="ARBA00001946"/>
    </source>
</evidence>
<dbReference type="InterPro" id="IPR036052">
    <property type="entry name" value="TrpB-like_PALP_sf"/>
</dbReference>